<keyword evidence="9" id="KW-1185">Reference proteome</keyword>
<comment type="subcellular location">
    <subcellularLocation>
        <location evidence="1">Membrane</location>
        <topology evidence="1">Multi-pass membrane protein</topology>
    </subcellularLocation>
</comment>
<name>A0ABD2MJJ3_9CUCU</name>
<keyword evidence="4" id="KW-0812">Transmembrane</keyword>
<gene>
    <name evidence="8" type="ORF">HHI36_010660</name>
</gene>
<dbReference type="InterPro" id="IPR050352">
    <property type="entry name" value="ABCG_transporters"/>
</dbReference>
<dbReference type="EMBL" id="JABFTP020000001">
    <property type="protein sequence ID" value="KAL3266490.1"/>
    <property type="molecule type" value="Genomic_DNA"/>
</dbReference>
<evidence type="ECO:0000256" key="1">
    <source>
        <dbReference type="ARBA" id="ARBA00004141"/>
    </source>
</evidence>
<dbReference type="AlphaFoldDB" id="A0ABD2MJJ3"/>
<organism evidence="8 9">
    <name type="scientific">Cryptolaemus montrouzieri</name>
    <dbReference type="NCBI Taxonomy" id="559131"/>
    <lineage>
        <taxon>Eukaryota</taxon>
        <taxon>Metazoa</taxon>
        <taxon>Ecdysozoa</taxon>
        <taxon>Arthropoda</taxon>
        <taxon>Hexapoda</taxon>
        <taxon>Insecta</taxon>
        <taxon>Pterygota</taxon>
        <taxon>Neoptera</taxon>
        <taxon>Endopterygota</taxon>
        <taxon>Coleoptera</taxon>
        <taxon>Polyphaga</taxon>
        <taxon>Cucujiformia</taxon>
        <taxon>Coccinelloidea</taxon>
        <taxon>Coccinellidae</taxon>
        <taxon>Scymninae</taxon>
        <taxon>Scymnini</taxon>
        <taxon>Cryptolaemus</taxon>
    </lineage>
</organism>
<comment type="caution">
    <text evidence="8">The sequence shown here is derived from an EMBL/GenBank/DDBJ whole genome shotgun (WGS) entry which is preliminary data.</text>
</comment>
<keyword evidence="6" id="KW-0472">Membrane</keyword>
<proteinExistence type="inferred from homology"/>
<dbReference type="PANTHER" id="PTHR48041:SF26">
    <property type="entry name" value="FI22810P1"/>
    <property type="match status" value="1"/>
</dbReference>
<evidence type="ECO:0000256" key="3">
    <source>
        <dbReference type="ARBA" id="ARBA00022448"/>
    </source>
</evidence>
<evidence type="ECO:0000313" key="9">
    <source>
        <dbReference type="Proteomes" id="UP001516400"/>
    </source>
</evidence>
<dbReference type="Pfam" id="PF00005">
    <property type="entry name" value="ABC_tran"/>
    <property type="match status" value="1"/>
</dbReference>
<keyword evidence="3" id="KW-0813">Transport</keyword>
<dbReference type="Proteomes" id="UP001516400">
    <property type="component" value="Unassembled WGS sequence"/>
</dbReference>
<keyword evidence="5" id="KW-1133">Transmembrane helix</keyword>
<dbReference type="InterPro" id="IPR003439">
    <property type="entry name" value="ABC_transporter-like_ATP-bd"/>
</dbReference>
<accession>A0ABD2MJJ3</accession>
<evidence type="ECO:0000313" key="8">
    <source>
        <dbReference type="EMBL" id="KAL3266490.1"/>
    </source>
</evidence>
<dbReference type="PANTHER" id="PTHR48041">
    <property type="entry name" value="ABC TRANSPORTER G FAMILY MEMBER 28"/>
    <property type="match status" value="1"/>
</dbReference>
<dbReference type="InterPro" id="IPR027417">
    <property type="entry name" value="P-loop_NTPase"/>
</dbReference>
<evidence type="ECO:0000256" key="6">
    <source>
        <dbReference type="ARBA" id="ARBA00023136"/>
    </source>
</evidence>
<evidence type="ECO:0000259" key="7">
    <source>
        <dbReference type="Pfam" id="PF00005"/>
    </source>
</evidence>
<dbReference type="SUPFAM" id="SSF52540">
    <property type="entry name" value="P-loop containing nucleoside triphosphate hydrolases"/>
    <property type="match status" value="1"/>
</dbReference>
<dbReference type="Gene3D" id="3.40.50.300">
    <property type="entry name" value="P-loop containing nucleotide triphosphate hydrolases"/>
    <property type="match status" value="1"/>
</dbReference>
<evidence type="ECO:0000256" key="2">
    <source>
        <dbReference type="ARBA" id="ARBA00005814"/>
    </source>
</evidence>
<protein>
    <recommendedName>
        <fullName evidence="7">ABC transporter domain-containing protein</fullName>
    </recommendedName>
</protein>
<evidence type="ECO:0000256" key="4">
    <source>
        <dbReference type="ARBA" id="ARBA00022692"/>
    </source>
</evidence>
<feature type="non-terminal residue" evidence="8">
    <location>
        <position position="1"/>
    </location>
</feature>
<feature type="domain" description="ABC transporter" evidence="7">
    <location>
        <begin position="6"/>
        <end position="90"/>
    </location>
</feature>
<evidence type="ECO:0000256" key="5">
    <source>
        <dbReference type="ARBA" id="ARBA00022989"/>
    </source>
</evidence>
<comment type="similarity">
    <text evidence="2">Belongs to the ABC transporter superfamily. ABCG family. Eye pigment precursor importer (TC 3.A.1.204) subfamily.</text>
</comment>
<feature type="non-terminal residue" evidence="8">
    <location>
        <position position="103"/>
    </location>
</feature>
<reference evidence="8 9" key="1">
    <citation type="journal article" date="2021" name="BMC Biol.">
        <title>Horizontally acquired antibacterial genes associated with adaptive radiation of ladybird beetles.</title>
        <authorList>
            <person name="Li H.S."/>
            <person name="Tang X.F."/>
            <person name="Huang Y.H."/>
            <person name="Xu Z.Y."/>
            <person name="Chen M.L."/>
            <person name="Du X.Y."/>
            <person name="Qiu B.Y."/>
            <person name="Chen P.T."/>
            <person name="Zhang W."/>
            <person name="Slipinski A."/>
            <person name="Escalona H.E."/>
            <person name="Waterhouse R.M."/>
            <person name="Zwick A."/>
            <person name="Pang H."/>
        </authorList>
    </citation>
    <scope>NUCLEOTIDE SEQUENCE [LARGE SCALE GENOMIC DNA]</scope>
    <source>
        <strain evidence="8">SYSU2018</strain>
    </source>
</reference>
<sequence length="103" mass="11487">GYKEILHSISGRFPSGQLIAIMGPSGAGKSTLLDILSGYRKTDIEGTVYINGDERVLRSFRKMSCYITQDDRLQSLLTVRENMMIAADLKLNTEVSRSSKMKI</sequence>
<dbReference type="GO" id="GO:0016020">
    <property type="term" value="C:membrane"/>
    <property type="evidence" value="ECO:0007669"/>
    <property type="project" value="UniProtKB-SubCell"/>
</dbReference>